<protein>
    <submittedName>
        <fullName evidence="1">Uncharacterized protein</fullName>
    </submittedName>
</protein>
<dbReference type="Proteomes" id="UP000603200">
    <property type="component" value="Unassembled WGS sequence"/>
</dbReference>
<comment type="caution">
    <text evidence="1">The sequence shown here is derived from an EMBL/GenBank/DDBJ whole genome shotgun (WGS) entry which is preliminary data.</text>
</comment>
<proteinExistence type="predicted"/>
<organism evidence="1 2">
    <name type="scientific">Winogradskya humida</name>
    <dbReference type="NCBI Taxonomy" id="113566"/>
    <lineage>
        <taxon>Bacteria</taxon>
        <taxon>Bacillati</taxon>
        <taxon>Actinomycetota</taxon>
        <taxon>Actinomycetes</taxon>
        <taxon>Micromonosporales</taxon>
        <taxon>Micromonosporaceae</taxon>
        <taxon>Winogradskya</taxon>
    </lineage>
</organism>
<sequence length="100" mass="10497">MDLGGEEGVGVADHRADVEVVLPILDRDVEGVPALIEVGHHSLALPVAIPVDDIAPIPFDKELGVEVLTGRQRSRPGTDAHILCMGRLIGGGQLIGNHGR</sequence>
<evidence type="ECO:0000313" key="1">
    <source>
        <dbReference type="EMBL" id="GIE21081.1"/>
    </source>
</evidence>
<reference evidence="1 2" key="1">
    <citation type="submission" date="2021-01" db="EMBL/GenBank/DDBJ databases">
        <title>Whole genome shotgun sequence of Actinoplanes humidus NBRC 14915.</title>
        <authorList>
            <person name="Komaki H."/>
            <person name="Tamura T."/>
        </authorList>
    </citation>
    <scope>NUCLEOTIDE SEQUENCE [LARGE SCALE GENOMIC DNA]</scope>
    <source>
        <strain evidence="1 2">NBRC 14915</strain>
    </source>
</reference>
<gene>
    <name evidence="1" type="ORF">Ahu01nite_041830</name>
</gene>
<accession>A0ABQ3ZR91</accession>
<evidence type="ECO:0000313" key="2">
    <source>
        <dbReference type="Proteomes" id="UP000603200"/>
    </source>
</evidence>
<keyword evidence="2" id="KW-1185">Reference proteome</keyword>
<dbReference type="EMBL" id="BOMN01000052">
    <property type="protein sequence ID" value="GIE21081.1"/>
    <property type="molecule type" value="Genomic_DNA"/>
</dbReference>
<name>A0ABQ3ZR91_9ACTN</name>